<evidence type="ECO:0000313" key="2">
    <source>
        <dbReference type="Proteomes" id="UP000637299"/>
    </source>
</evidence>
<dbReference type="Proteomes" id="UP000637299">
    <property type="component" value="Unassembled WGS sequence"/>
</dbReference>
<sequence length="160" mass="18862">MTKDVFLQLLRKCSISSYDFAKNYVINDLPTTFLYSINLNDSYDDPAQTQFDIYPEDSGKKIRLIDEKQVVNLLCRKNKVPVWIDISVQCVHKNKTIFSLDCAGRYSDDENEFYYKKRGTGSFGIKSPVFPVDYIEGEKFRLKDKYKKSWLTLLKEYFKQ</sequence>
<organism evidence="1 2">
    <name type="scientific">Chryseobacterium caseinilyticum</name>
    <dbReference type="NCBI Taxonomy" id="2771428"/>
    <lineage>
        <taxon>Bacteria</taxon>
        <taxon>Pseudomonadati</taxon>
        <taxon>Bacteroidota</taxon>
        <taxon>Flavobacteriia</taxon>
        <taxon>Flavobacteriales</taxon>
        <taxon>Weeksellaceae</taxon>
        <taxon>Chryseobacterium group</taxon>
        <taxon>Chryseobacterium</taxon>
    </lineage>
</organism>
<comment type="caution">
    <text evidence="1">The sequence shown here is derived from an EMBL/GenBank/DDBJ whole genome shotgun (WGS) entry which is preliminary data.</text>
</comment>
<reference evidence="1 2" key="1">
    <citation type="submission" date="2020-09" db="EMBL/GenBank/DDBJ databases">
        <title>Genome seq and assembly of Chryseobacterium sp.</title>
        <authorList>
            <person name="Chhetri G."/>
        </authorList>
    </citation>
    <scope>NUCLEOTIDE SEQUENCE [LARGE SCALE GENOMIC DNA]</scope>
    <source>
        <strain evidence="1 2">GCR10</strain>
    </source>
</reference>
<accession>A0ABR8Z6T1</accession>
<dbReference type="EMBL" id="JACYFS010000001">
    <property type="protein sequence ID" value="MBD8080958.1"/>
    <property type="molecule type" value="Genomic_DNA"/>
</dbReference>
<evidence type="ECO:0000313" key="1">
    <source>
        <dbReference type="EMBL" id="MBD8080958.1"/>
    </source>
</evidence>
<protein>
    <submittedName>
        <fullName evidence="1">Uncharacterized protein</fullName>
    </submittedName>
</protein>
<keyword evidence="2" id="KW-1185">Reference proteome</keyword>
<dbReference type="RefSeq" id="WP_191734786.1">
    <property type="nucleotide sequence ID" value="NZ_JACYFS010000001.1"/>
</dbReference>
<proteinExistence type="predicted"/>
<name>A0ABR8Z6T1_9FLAO</name>
<gene>
    <name evidence="1" type="ORF">IC610_00820</name>
</gene>